<feature type="transmembrane region" description="Helical" evidence="1">
    <location>
        <begin position="12"/>
        <end position="33"/>
    </location>
</feature>
<feature type="transmembrane region" description="Helical" evidence="1">
    <location>
        <begin position="75"/>
        <end position="95"/>
    </location>
</feature>
<evidence type="ECO:0000256" key="1">
    <source>
        <dbReference type="SAM" id="Phobius"/>
    </source>
</evidence>
<keyword evidence="1" id="KW-0812">Transmembrane</keyword>
<dbReference type="STRING" id="230819.A0A5C3KAH1"/>
<gene>
    <name evidence="3" type="ORF">FA15DRAFT_365568</name>
</gene>
<feature type="transmembrane region" description="Helical" evidence="1">
    <location>
        <begin position="196"/>
        <end position="217"/>
    </location>
</feature>
<keyword evidence="1" id="KW-0472">Membrane</keyword>
<keyword evidence="1" id="KW-1133">Transmembrane helix</keyword>
<dbReference type="EMBL" id="ML210576">
    <property type="protein sequence ID" value="TFK17059.1"/>
    <property type="molecule type" value="Genomic_DNA"/>
</dbReference>
<dbReference type="OrthoDB" id="3229610at2759"/>
<protein>
    <recommendedName>
        <fullName evidence="2">Rhodopsin domain-containing protein</fullName>
    </recommendedName>
</protein>
<keyword evidence="4" id="KW-1185">Reference proteome</keyword>
<dbReference type="AlphaFoldDB" id="A0A5C3KAH1"/>
<feature type="transmembrane region" description="Helical" evidence="1">
    <location>
        <begin position="237"/>
        <end position="260"/>
    </location>
</feature>
<evidence type="ECO:0000259" key="2">
    <source>
        <dbReference type="Pfam" id="PF20684"/>
    </source>
</evidence>
<feature type="transmembrane region" description="Helical" evidence="1">
    <location>
        <begin position="116"/>
        <end position="137"/>
    </location>
</feature>
<accession>A0A5C3KAH1</accession>
<dbReference type="Pfam" id="PF20684">
    <property type="entry name" value="Fung_rhodopsin"/>
    <property type="match status" value="1"/>
</dbReference>
<organism evidence="3 4">
    <name type="scientific">Coprinopsis marcescibilis</name>
    <name type="common">Agaric fungus</name>
    <name type="synonym">Psathyrella marcescibilis</name>
    <dbReference type="NCBI Taxonomy" id="230819"/>
    <lineage>
        <taxon>Eukaryota</taxon>
        <taxon>Fungi</taxon>
        <taxon>Dikarya</taxon>
        <taxon>Basidiomycota</taxon>
        <taxon>Agaricomycotina</taxon>
        <taxon>Agaricomycetes</taxon>
        <taxon>Agaricomycetidae</taxon>
        <taxon>Agaricales</taxon>
        <taxon>Agaricineae</taxon>
        <taxon>Psathyrellaceae</taxon>
        <taxon>Coprinopsis</taxon>
    </lineage>
</organism>
<evidence type="ECO:0000313" key="3">
    <source>
        <dbReference type="EMBL" id="TFK17059.1"/>
    </source>
</evidence>
<name>A0A5C3KAH1_COPMA</name>
<evidence type="ECO:0000313" key="4">
    <source>
        <dbReference type="Proteomes" id="UP000307440"/>
    </source>
</evidence>
<feature type="domain" description="Rhodopsin" evidence="2">
    <location>
        <begin position="30"/>
        <end position="214"/>
    </location>
</feature>
<feature type="transmembrane region" description="Helical" evidence="1">
    <location>
        <begin position="45"/>
        <end position="63"/>
    </location>
</feature>
<dbReference type="Proteomes" id="UP000307440">
    <property type="component" value="Unassembled WGS sequence"/>
</dbReference>
<reference evidence="3 4" key="1">
    <citation type="journal article" date="2019" name="Nat. Ecol. Evol.">
        <title>Megaphylogeny resolves global patterns of mushroom evolution.</title>
        <authorList>
            <person name="Varga T."/>
            <person name="Krizsan K."/>
            <person name="Foldi C."/>
            <person name="Dima B."/>
            <person name="Sanchez-Garcia M."/>
            <person name="Sanchez-Ramirez S."/>
            <person name="Szollosi G.J."/>
            <person name="Szarkandi J.G."/>
            <person name="Papp V."/>
            <person name="Albert L."/>
            <person name="Andreopoulos W."/>
            <person name="Angelini C."/>
            <person name="Antonin V."/>
            <person name="Barry K.W."/>
            <person name="Bougher N.L."/>
            <person name="Buchanan P."/>
            <person name="Buyck B."/>
            <person name="Bense V."/>
            <person name="Catcheside P."/>
            <person name="Chovatia M."/>
            <person name="Cooper J."/>
            <person name="Damon W."/>
            <person name="Desjardin D."/>
            <person name="Finy P."/>
            <person name="Geml J."/>
            <person name="Haridas S."/>
            <person name="Hughes K."/>
            <person name="Justo A."/>
            <person name="Karasinski D."/>
            <person name="Kautmanova I."/>
            <person name="Kiss B."/>
            <person name="Kocsube S."/>
            <person name="Kotiranta H."/>
            <person name="LaButti K.M."/>
            <person name="Lechner B.E."/>
            <person name="Liimatainen K."/>
            <person name="Lipzen A."/>
            <person name="Lukacs Z."/>
            <person name="Mihaltcheva S."/>
            <person name="Morgado L.N."/>
            <person name="Niskanen T."/>
            <person name="Noordeloos M.E."/>
            <person name="Ohm R.A."/>
            <person name="Ortiz-Santana B."/>
            <person name="Ovrebo C."/>
            <person name="Racz N."/>
            <person name="Riley R."/>
            <person name="Savchenko A."/>
            <person name="Shiryaev A."/>
            <person name="Soop K."/>
            <person name="Spirin V."/>
            <person name="Szebenyi C."/>
            <person name="Tomsovsky M."/>
            <person name="Tulloss R.E."/>
            <person name="Uehling J."/>
            <person name="Grigoriev I.V."/>
            <person name="Vagvolgyi C."/>
            <person name="Papp T."/>
            <person name="Martin F.M."/>
            <person name="Miettinen O."/>
            <person name="Hibbett D.S."/>
            <person name="Nagy L.G."/>
        </authorList>
    </citation>
    <scope>NUCLEOTIDE SEQUENCE [LARGE SCALE GENOMIC DNA]</scope>
    <source>
        <strain evidence="3 4">CBS 121175</strain>
    </source>
</reference>
<dbReference type="InterPro" id="IPR049326">
    <property type="entry name" value="Rhodopsin_dom_fungi"/>
</dbReference>
<feature type="transmembrane region" description="Helical" evidence="1">
    <location>
        <begin position="161"/>
        <end position="184"/>
    </location>
</feature>
<sequence>MVDGVNKTFLQLSLIFLVPQLIVVCLTIFRVIYRKRKQFLGWDDYLAIVTLFADVLFYATLWLRIPTEGVLSDDMTQVTIIWMSFPSLILVLWMSRMSIALTVSRTLDPSDPIYKVLLGFVGIFALAAIGLLLHFVLSCQLNSGRMNPFNGLPGDSPDRSARVFCFTDIVGNAAVICLLSRFLWKMPGRRAVKWMLVGGVVLGLIITGGGIVCALGFENILVFDIEDRRKANNIRRGLAHIMAVLSVLMSNFVVPLSYLYTHFRRPRHRYYYDDGESTFSRSSEKRLALDSTSIHSRTSSSSSSSSTASSSILLTTSEEMLSSHFTSFRDSSSRLDFMNPNWQNNVYTWEARDSKIGPIAY</sequence>
<proteinExistence type="predicted"/>